<reference evidence="1" key="1">
    <citation type="journal article" date="2014" name="Front. Microbiol.">
        <title>High frequency of phylogenetically diverse reductive dehalogenase-homologous genes in deep subseafloor sedimentary metagenomes.</title>
        <authorList>
            <person name="Kawai M."/>
            <person name="Futagami T."/>
            <person name="Toyoda A."/>
            <person name="Takaki Y."/>
            <person name="Nishi S."/>
            <person name="Hori S."/>
            <person name="Arai W."/>
            <person name="Tsubouchi T."/>
            <person name="Morono Y."/>
            <person name="Uchiyama I."/>
            <person name="Ito T."/>
            <person name="Fujiyama A."/>
            <person name="Inagaki F."/>
            <person name="Takami H."/>
        </authorList>
    </citation>
    <scope>NUCLEOTIDE SEQUENCE</scope>
    <source>
        <strain evidence="1">Expedition CK06-06</strain>
    </source>
</reference>
<sequence length="45" mass="5369">MNMKRKEDELDLAVDEFEKTYKLFEKAAKELMAIMESMNRKKTLA</sequence>
<organism evidence="1">
    <name type="scientific">marine sediment metagenome</name>
    <dbReference type="NCBI Taxonomy" id="412755"/>
    <lineage>
        <taxon>unclassified sequences</taxon>
        <taxon>metagenomes</taxon>
        <taxon>ecological metagenomes</taxon>
    </lineage>
</organism>
<feature type="non-terminal residue" evidence="1">
    <location>
        <position position="45"/>
    </location>
</feature>
<name>X0V1G3_9ZZZZ</name>
<dbReference type="EMBL" id="BARS01024796">
    <property type="protein sequence ID" value="GAG11935.1"/>
    <property type="molecule type" value="Genomic_DNA"/>
</dbReference>
<protein>
    <submittedName>
        <fullName evidence="1">Uncharacterized protein</fullName>
    </submittedName>
</protein>
<evidence type="ECO:0000313" key="1">
    <source>
        <dbReference type="EMBL" id="GAG11935.1"/>
    </source>
</evidence>
<accession>X0V1G3</accession>
<comment type="caution">
    <text evidence="1">The sequence shown here is derived from an EMBL/GenBank/DDBJ whole genome shotgun (WGS) entry which is preliminary data.</text>
</comment>
<proteinExistence type="predicted"/>
<gene>
    <name evidence="1" type="ORF">S01H1_39309</name>
</gene>
<dbReference type="AlphaFoldDB" id="X0V1G3"/>